<sequence length="71" mass="8280">MGQVRYTEFRTLPITVGDILVQSQKGKITRIQVSRTSTNITENRSFFTVERPRFRKDGTAGKRTETIWIDF</sequence>
<accession>A0A2T5GXU6</accession>
<evidence type="ECO:0000313" key="1">
    <source>
        <dbReference type="EMBL" id="PTQ64154.1"/>
    </source>
</evidence>
<gene>
    <name evidence="1" type="ORF">C8N42_14411</name>
</gene>
<protein>
    <submittedName>
        <fullName evidence="1">Uncharacterized protein</fullName>
    </submittedName>
</protein>
<dbReference type="EMBL" id="QAOH01000044">
    <property type="protein sequence ID" value="PTQ64154.1"/>
    <property type="molecule type" value="Genomic_DNA"/>
</dbReference>
<dbReference type="AlphaFoldDB" id="A0A2T5GXU6"/>
<evidence type="ECO:0000313" key="2">
    <source>
        <dbReference type="Proteomes" id="UP000244077"/>
    </source>
</evidence>
<name>A0A2T5GXU6_9RHOB</name>
<comment type="caution">
    <text evidence="1">The sequence shown here is derived from an EMBL/GenBank/DDBJ whole genome shotgun (WGS) entry which is preliminary data.</text>
</comment>
<organism evidence="1 2">
    <name type="scientific">Celeribacter persicus</name>
    <dbReference type="NCBI Taxonomy" id="1651082"/>
    <lineage>
        <taxon>Bacteria</taxon>
        <taxon>Pseudomonadati</taxon>
        <taxon>Pseudomonadota</taxon>
        <taxon>Alphaproteobacteria</taxon>
        <taxon>Rhodobacterales</taxon>
        <taxon>Roseobacteraceae</taxon>
        <taxon>Celeribacter</taxon>
    </lineage>
</organism>
<proteinExistence type="predicted"/>
<dbReference type="Proteomes" id="UP000244077">
    <property type="component" value="Unassembled WGS sequence"/>
</dbReference>
<reference evidence="1 2" key="1">
    <citation type="submission" date="2018-04" db="EMBL/GenBank/DDBJ databases">
        <title>Genomic Encyclopedia of Archaeal and Bacterial Type Strains, Phase II (KMG-II): from individual species to whole genera.</title>
        <authorList>
            <person name="Goeker M."/>
        </authorList>
    </citation>
    <scope>NUCLEOTIDE SEQUENCE [LARGE SCALE GENOMIC DNA]</scope>
    <source>
        <strain evidence="1 2">DSM 100434</strain>
    </source>
</reference>
<keyword evidence="2" id="KW-1185">Reference proteome</keyword>